<gene>
    <name evidence="4" type="ORF">SAMN05421642_103222</name>
</gene>
<protein>
    <submittedName>
        <fullName evidence="4">Alpha/beta hydrolase fold</fullName>
    </submittedName>
</protein>
<dbReference type="SUPFAM" id="SSF53474">
    <property type="entry name" value="alpha/beta-Hydrolases"/>
    <property type="match status" value="1"/>
</dbReference>
<accession>A0A239FEB7</accession>
<feature type="domain" description="BD-FAE-like" evidence="3">
    <location>
        <begin position="64"/>
        <end position="258"/>
    </location>
</feature>
<evidence type="ECO:0000313" key="5">
    <source>
        <dbReference type="Proteomes" id="UP000198327"/>
    </source>
</evidence>
<dbReference type="EMBL" id="FZOW01000003">
    <property type="protein sequence ID" value="SNS54424.1"/>
    <property type="molecule type" value="Genomic_DNA"/>
</dbReference>
<reference evidence="5" key="1">
    <citation type="submission" date="2017-06" db="EMBL/GenBank/DDBJ databases">
        <authorList>
            <person name="Varghese N."/>
            <person name="Submissions S."/>
        </authorList>
    </citation>
    <scope>NUCLEOTIDE SEQUENCE [LARGE SCALE GENOMIC DNA]</scope>
    <source>
        <strain evidence="5">JCM 23211</strain>
    </source>
</reference>
<evidence type="ECO:0000259" key="3">
    <source>
        <dbReference type="Pfam" id="PF20434"/>
    </source>
</evidence>
<feature type="chain" id="PRO_5038967736" evidence="2">
    <location>
        <begin position="26"/>
        <end position="306"/>
    </location>
</feature>
<organism evidence="4 5">
    <name type="scientific">Rhodococcoides kyotonense</name>
    <dbReference type="NCBI Taxonomy" id="398843"/>
    <lineage>
        <taxon>Bacteria</taxon>
        <taxon>Bacillati</taxon>
        <taxon>Actinomycetota</taxon>
        <taxon>Actinomycetes</taxon>
        <taxon>Mycobacteriales</taxon>
        <taxon>Nocardiaceae</taxon>
        <taxon>Rhodococcoides</taxon>
    </lineage>
</organism>
<dbReference type="InterPro" id="IPR050300">
    <property type="entry name" value="GDXG_lipolytic_enzyme"/>
</dbReference>
<dbReference type="InterPro" id="IPR049492">
    <property type="entry name" value="BD-FAE-like_dom"/>
</dbReference>
<keyword evidence="1 4" id="KW-0378">Hydrolase</keyword>
<sequence>MGGRPLTVRRIFVLLTAIAFVSSCAAPAEPAAEQTLPPSPALIAAPSNDPIRLLYGPDADNVGDLYLPDNDAESLPVVVMIHGGGWQKALGSSYFAPISRAVADQGIAVWNIEYRRGTGNWIDTLADVDNATEALATTVQEAAGGRLDLDRVHVAGHSAGGQLAAWLAGRHTLPSSSPGAQPRIMPRSATVMAGVFDMARAASIGGDKFVPAFLGGMPDQVPDRYRVASPIDHLPIGVRVSALHGDSDKTVSVNQSTVYVDAARAAGDPAELTVLPGVGHDDFVHSDSVAWSTAIDTITDHAATLD</sequence>
<evidence type="ECO:0000256" key="1">
    <source>
        <dbReference type="ARBA" id="ARBA00022801"/>
    </source>
</evidence>
<dbReference type="PROSITE" id="PS51257">
    <property type="entry name" value="PROKAR_LIPOPROTEIN"/>
    <property type="match status" value="1"/>
</dbReference>
<dbReference type="InterPro" id="IPR029058">
    <property type="entry name" value="AB_hydrolase_fold"/>
</dbReference>
<dbReference type="Pfam" id="PF20434">
    <property type="entry name" value="BD-FAE"/>
    <property type="match status" value="1"/>
</dbReference>
<dbReference type="Gene3D" id="3.40.50.1820">
    <property type="entry name" value="alpha/beta hydrolase"/>
    <property type="match status" value="1"/>
</dbReference>
<feature type="signal peptide" evidence="2">
    <location>
        <begin position="1"/>
        <end position="25"/>
    </location>
</feature>
<dbReference type="RefSeq" id="WP_245865314.1">
    <property type="nucleotide sequence ID" value="NZ_FZOW01000003.1"/>
</dbReference>
<evidence type="ECO:0000256" key="2">
    <source>
        <dbReference type="SAM" id="SignalP"/>
    </source>
</evidence>
<dbReference type="Proteomes" id="UP000198327">
    <property type="component" value="Unassembled WGS sequence"/>
</dbReference>
<keyword evidence="2" id="KW-0732">Signal</keyword>
<proteinExistence type="predicted"/>
<dbReference type="PANTHER" id="PTHR48081">
    <property type="entry name" value="AB HYDROLASE SUPERFAMILY PROTEIN C4A8.06C"/>
    <property type="match status" value="1"/>
</dbReference>
<name>A0A239FEB7_9NOCA</name>
<dbReference type="GO" id="GO:0016787">
    <property type="term" value="F:hydrolase activity"/>
    <property type="evidence" value="ECO:0007669"/>
    <property type="project" value="UniProtKB-KW"/>
</dbReference>
<evidence type="ECO:0000313" key="4">
    <source>
        <dbReference type="EMBL" id="SNS54424.1"/>
    </source>
</evidence>
<dbReference type="AlphaFoldDB" id="A0A239FEB7"/>
<dbReference type="STRING" id="398843.A3K89_19840"/>
<keyword evidence="5" id="KW-1185">Reference proteome</keyword>